<proteinExistence type="predicted"/>
<dbReference type="Proteomes" id="UP000295264">
    <property type="component" value="Unassembled WGS sequence"/>
</dbReference>
<accession>A0A484GP60</accession>
<keyword evidence="3" id="KW-1185">Reference proteome</keyword>
<feature type="non-terminal residue" evidence="2">
    <location>
        <position position="1"/>
    </location>
</feature>
<reference evidence="2 3" key="1">
    <citation type="journal article" date="2018" name="Genomics">
        <title>Molecular footprints of inshore aquatic adaptation in Indo-Pacific humpback dolphin (Sousa chinensis).</title>
        <authorList>
            <person name="Ming Y."/>
            <person name="Jian J."/>
            <person name="Yu F."/>
            <person name="Yu X."/>
            <person name="Wang J."/>
            <person name="Liu W."/>
        </authorList>
    </citation>
    <scope>NUCLEOTIDE SEQUENCE [LARGE SCALE GENOMIC DNA]</scope>
    <source>
        <strain evidence="2">MY-2018</strain>
        <tissue evidence="2">Skin</tissue>
    </source>
</reference>
<gene>
    <name evidence="2" type="ORF">DBR06_SOUSAS8810028</name>
</gene>
<dbReference type="AlphaFoldDB" id="A0A484GP60"/>
<organism evidence="2 3">
    <name type="scientific">Sousa chinensis</name>
    <name type="common">Indo-pacific humpbacked dolphin</name>
    <name type="synonym">Steno chinensis</name>
    <dbReference type="NCBI Taxonomy" id="103600"/>
    <lineage>
        <taxon>Eukaryota</taxon>
        <taxon>Metazoa</taxon>
        <taxon>Chordata</taxon>
        <taxon>Craniata</taxon>
        <taxon>Vertebrata</taxon>
        <taxon>Euteleostomi</taxon>
        <taxon>Mammalia</taxon>
        <taxon>Eutheria</taxon>
        <taxon>Laurasiatheria</taxon>
        <taxon>Artiodactyla</taxon>
        <taxon>Whippomorpha</taxon>
        <taxon>Cetacea</taxon>
        <taxon>Odontoceti</taxon>
        <taxon>Delphinidae</taxon>
        <taxon>Sousa</taxon>
    </lineage>
</organism>
<evidence type="ECO:0000313" key="2">
    <source>
        <dbReference type="EMBL" id="TEA37500.1"/>
    </source>
</evidence>
<feature type="region of interest" description="Disordered" evidence="1">
    <location>
        <begin position="9"/>
        <end position="44"/>
    </location>
</feature>
<evidence type="ECO:0000256" key="1">
    <source>
        <dbReference type="SAM" id="MobiDB-lite"/>
    </source>
</evidence>
<sequence>FPKKIFWKAPTLGEQEDSQCRGVNSWSSTHSRTHSPTDPGKRADASKHFVDRRLFQRNNPEFQNEDDIFFKIQLTVTKLKTQILNLLSEQSSEKL</sequence>
<dbReference type="EMBL" id="QWLN02005367">
    <property type="protein sequence ID" value="TEA37500.1"/>
    <property type="molecule type" value="Genomic_DNA"/>
</dbReference>
<evidence type="ECO:0000313" key="3">
    <source>
        <dbReference type="Proteomes" id="UP000295264"/>
    </source>
</evidence>
<feature type="compositionally biased region" description="Polar residues" evidence="1">
    <location>
        <begin position="21"/>
        <end position="36"/>
    </location>
</feature>
<comment type="caution">
    <text evidence="2">The sequence shown here is derived from an EMBL/GenBank/DDBJ whole genome shotgun (WGS) entry which is preliminary data.</text>
</comment>
<protein>
    <submittedName>
        <fullName evidence="2">Uncharacterized protein</fullName>
    </submittedName>
</protein>
<name>A0A484GP60_SOUCH</name>